<keyword evidence="1" id="KW-1133">Transmembrane helix</keyword>
<evidence type="ECO:0000313" key="3">
    <source>
        <dbReference type="EMBL" id="TQV87991.1"/>
    </source>
</evidence>
<dbReference type="Pfam" id="PF13761">
    <property type="entry name" value="DUF4166"/>
    <property type="match status" value="1"/>
</dbReference>
<comment type="caution">
    <text evidence="3">The sequence shown here is derived from an EMBL/GenBank/DDBJ whole genome shotgun (WGS) entry which is preliminary data.</text>
</comment>
<evidence type="ECO:0000259" key="2">
    <source>
        <dbReference type="Pfam" id="PF13761"/>
    </source>
</evidence>
<gene>
    <name evidence="3" type="ORF">FLL46_09255</name>
</gene>
<dbReference type="OrthoDB" id="9154479at2"/>
<evidence type="ECO:0000256" key="1">
    <source>
        <dbReference type="SAM" id="Phobius"/>
    </source>
</evidence>
<proteinExistence type="predicted"/>
<accession>A0A545UET6</accession>
<dbReference type="InterPro" id="IPR025311">
    <property type="entry name" value="DUF4166"/>
</dbReference>
<protein>
    <submittedName>
        <fullName evidence="3">DUF4166 domain-containing protein</fullName>
    </submittedName>
</protein>
<name>A0A545UET6_9GAMM</name>
<evidence type="ECO:0000313" key="4">
    <source>
        <dbReference type="Proteomes" id="UP000315439"/>
    </source>
</evidence>
<sequence length="179" mass="20104">MRSSLVKNWFGPKFDELHPLLQNLHLSGGQLAGEIEVSFGSGLAGIIGRRIAKKLGIPGGGKHQLEVCISHHSDGLHWDRTFDGNQQMKSIFKPVGTIESGYWLEKTGPMKMKITVDIIDGGWHWRCLKLSFLSIPVPLWMIPQSKAYKQIEDGQYRFYVGFFMPVLGKLFSYGGLLNT</sequence>
<keyword evidence="1" id="KW-0472">Membrane</keyword>
<dbReference type="EMBL" id="VIKS01000005">
    <property type="protein sequence ID" value="TQV87991.1"/>
    <property type="molecule type" value="Genomic_DNA"/>
</dbReference>
<dbReference type="AlphaFoldDB" id="A0A545UET6"/>
<keyword evidence="1" id="KW-0812">Transmembrane</keyword>
<dbReference type="Proteomes" id="UP000315439">
    <property type="component" value="Unassembled WGS sequence"/>
</dbReference>
<feature type="domain" description="DUF4166" evidence="2">
    <location>
        <begin position="17"/>
        <end position="176"/>
    </location>
</feature>
<feature type="transmembrane region" description="Helical" evidence="1">
    <location>
        <begin position="156"/>
        <end position="176"/>
    </location>
</feature>
<dbReference type="RefSeq" id="WP_142893232.1">
    <property type="nucleotide sequence ID" value="NZ_ML660163.1"/>
</dbReference>
<keyword evidence="4" id="KW-1185">Reference proteome</keyword>
<organism evidence="3 4">
    <name type="scientific">Aliikangiella coralliicola</name>
    <dbReference type="NCBI Taxonomy" id="2592383"/>
    <lineage>
        <taxon>Bacteria</taxon>
        <taxon>Pseudomonadati</taxon>
        <taxon>Pseudomonadota</taxon>
        <taxon>Gammaproteobacteria</taxon>
        <taxon>Oceanospirillales</taxon>
        <taxon>Pleioneaceae</taxon>
        <taxon>Aliikangiella</taxon>
    </lineage>
</organism>
<reference evidence="3 4" key="1">
    <citation type="submission" date="2019-07" db="EMBL/GenBank/DDBJ databases">
        <title>Draft genome for Aliikangiella sp. M105.</title>
        <authorList>
            <person name="Wang G."/>
        </authorList>
    </citation>
    <scope>NUCLEOTIDE SEQUENCE [LARGE SCALE GENOMIC DNA]</scope>
    <source>
        <strain evidence="3 4">M105</strain>
    </source>
</reference>